<dbReference type="Proteomes" id="UP000593564">
    <property type="component" value="Unassembled WGS sequence"/>
</dbReference>
<evidence type="ECO:0000313" key="1">
    <source>
        <dbReference type="EMBL" id="KAF5943178.1"/>
    </source>
</evidence>
<dbReference type="InterPro" id="IPR004320">
    <property type="entry name" value="BPS1_pln"/>
</dbReference>
<name>A0A7J7GUU3_CAMSI</name>
<protein>
    <submittedName>
        <fullName evidence="1">Uncharacterized protein</fullName>
    </submittedName>
</protein>
<dbReference type="EMBL" id="JACBKZ010000009">
    <property type="protein sequence ID" value="KAF5943178.1"/>
    <property type="molecule type" value="Genomic_DNA"/>
</dbReference>
<organism evidence="1 2">
    <name type="scientific">Camellia sinensis</name>
    <name type="common">Tea plant</name>
    <name type="synonym">Thea sinensis</name>
    <dbReference type="NCBI Taxonomy" id="4442"/>
    <lineage>
        <taxon>Eukaryota</taxon>
        <taxon>Viridiplantae</taxon>
        <taxon>Streptophyta</taxon>
        <taxon>Embryophyta</taxon>
        <taxon>Tracheophyta</taxon>
        <taxon>Spermatophyta</taxon>
        <taxon>Magnoliopsida</taxon>
        <taxon>eudicotyledons</taxon>
        <taxon>Gunneridae</taxon>
        <taxon>Pentapetalae</taxon>
        <taxon>asterids</taxon>
        <taxon>Ericales</taxon>
        <taxon>Theaceae</taxon>
        <taxon>Camellia</taxon>
    </lineage>
</organism>
<gene>
    <name evidence="1" type="ORF">HYC85_020820</name>
</gene>
<proteinExistence type="predicted"/>
<reference evidence="2" key="1">
    <citation type="journal article" date="2020" name="Nat. Commun.">
        <title>Genome assembly of wild tea tree DASZ reveals pedigree and selection history of tea varieties.</title>
        <authorList>
            <person name="Zhang W."/>
            <person name="Zhang Y."/>
            <person name="Qiu H."/>
            <person name="Guo Y."/>
            <person name="Wan H."/>
            <person name="Zhang X."/>
            <person name="Scossa F."/>
            <person name="Alseekh S."/>
            <person name="Zhang Q."/>
            <person name="Wang P."/>
            <person name="Xu L."/>
            <person name="Schmidt M.H."/>
            <person name="Jia X."/>
            <person name="Li D."/>
            <person name="Zhu A."/>
            <person name="Guo F."/>
            <person name="Chen W."/>
            <person name="Ni D."/>
            <person name="Usadel B."/>
            <person name="Fernie A.R."/>
            <person name="Wen W."/>
        </authorList>
    </citation>
    <scope>NUCLEOTIDE SEQUENCE [LARGE SCALE GENOMIC DNA]</scope>
    <source>
        <strain evidence="2">cv. G240</strain>
    </source>
</reference>
<evidence type="ECO:0000313" key="2">
    <source>
        <dbReference type="Proteomes" id="UP000593564"/>
    </source>
</evidence>
<dbReference type="PANTHER" id="PTHR33070:SF7">
    <property type="entry name" value="RX N-TERMINAL DOMAIN-CONTAINING PROTEIN"/>
    <property type="match status" value="1"/>
</dbReference>
<comment type="caution">
    <text evidence="1">The sequence shown here is derived from an EMBL/GenBank/DDBJ whole genome shotgun (WGS) entry which is preliminary data.</text>
</comment>
<accession>A0A7J7GUU3</accession>
<dbReference type="GO" id="GO:0048367">
    <property type="term" value="P:shoot system development"/>
    <property type="evidence" value="ECO:0007669"/>
    <property type="project" value="InterPro"/>
</dbReference>
<dbReference type="PANTHER" id="PTHR33070">
    <property type="entry name" value="OS06G0725500 PROTEIN"/>
    <property type="match status" value="1"/>
</dbReference>
<dbReference type="AlphaFoldDB" id="A0A7J7GUU3"/>
<sequence>MLDVCGTTKDVLSLVKDHLQDFQSTFRRIPIGKTQIENKFADYNPHRKKLKKEMLKRMRLLKGMKNNKCMMNANLSSVDRNLIAVVDVLREVKVVVQNCEIK</sequence>
<reference evidence="1 2" key="2">
    <citation type="submission" date="2020-07" db="EMBL/GenBank/DDBJ databases">
        <title>Genome assembly of wild tea tree DASZ reveals pedigree and selection history of tea varieties.</title>
        <authorList>
            <person name="Zhang W."/>
        </authorList>
    </citation>
    <scope>NUCLEOTIDE SEQUENCE [LARGE SCALE GENOMIC DNA]</scope>
    <source>
        <strain evidence="2">cv. G240</strain>
        <tissue evidence="1">Leaf</tissue>
    </source>
</reference>
<dbReference type="GO" id="GO:0048364">
    <property type="term" value="P:root development"/>
    <property type="evidence" value="ECO:0007669"/>
    <property type="project" value="InterPro"/>
</dbReference>
<dbReference type="Pfam" id="PF03087">
    <property type="entry name" value="BPS1"/>
    <property type="match status" value="1"/>
</dbReference>
<keyword evidence="2" id="KW-1185">Reference proteome</keyword>